<dbReference type="Proteomes" id="UP000317940">
    <property type="component" value="Unassembled WGS sequence"/>
</dbReference>
<evidence type="ECO:0000313" key="2">
    <source>
        <dbReference type="EMBL" id="TWF96498.1"/>
    </source>
</evidence>
<dbReference type="SUPFAM" id="SSF54427">
    <property type="entry name" value="NTF2-like"/>
    <property type="match status" value="1"/>
</dbReference>
<dbReference type="InterPro" id="IPR037401">
    <property type="entry name" value="SnoaL-like"/>
</dbReference>
<protein>
    <submittedName>
        <fullName evidence="2">Ketosteroid isomerase-like protein</fullName>
    </submittedName>
</protein>
<keyword evidence="2" id="KW-0413">Isomerase</keyword>
<dbReference type="InterPro" id="IPR032710">
    <property type="entry name" value="NTF2-like_dom_sf"/>
</dbReference>
<name>A0A561UAV5_9ACTN</name>
<evidence type="ECO:0000259" key="1">
    <source>
        <dbReference type="Pfam" id="PF12680"/>
    </source>
</evidence>
<sequence length="152" mass="16929">MSAEFIMSKGATPREVFERLIAGIASGELAPLADLYAEDAVVEIVFEPVGPRRIVGREVLRERFAQAEKERPIELATKNVVVRETDDPEVVVAEFDYEVHHRGTGRTFEVANIQVLRVRDGLIVSTRDFHDHLGFAVGGNRLTELFEALAAK</sequence>
<proteinExistence type="predicted"/>
<reference evidence="2 3" key="1">
    <citation type="submission" date="2019-06" db="EMBL/GenBank/DDBJ databases">
        <title>Sequencing the genomes of 1000 actinobacteria strains.</title>
        <authorList>
            <person name="Klenk H.-P."/>
        </authorList>
    </citation>
    <scope>NUCLEOTIDE SEQUENCE [LARGE SCALE GENOMIC DNA]</scope>
    <source>
        <strain evidence="2 3">DSM 44826</strain>
    </source>
</reference>
<keyword evidence="3" id="KW-1185">Reference proteome</keyword>
<gene>
    <name evidence="2" type="ORF">FHX73_11270</name>
</gene>
<dbReference type="Pfam" id="PF12680">
    <property type="entry name" value="SnoaL_2"/>
    <property type="match status" value="1"/>
</dbReference>
<dbReference type="GO" id="GO:0016853">
    <property type="term" value="F:isomerase activity"/>
    <property type="evidence" value="ECO:0007669"/>
    <property type="project" value="UniProtKB-KW"/>
</dbReference>
<dbReference type="RefSeq" id="WP_145902847.1">
    <property type="nucleotide sequence ID" value="NZ_BAAAMZ010000004.1"/>
</dbReference>
<organism evidence="2 3">
    <name type="scientific">Kitasatospora viridis</name>
    <dbReference type="NCBI Taxonomy" id="281105"/>
    <lineage>
        <taxon>Bacteria</taxon>
        <taxon>Bacillati</taxon>
        <taxon>Actinomycetota</taxon>
        <taxon>Actinomycetes</taxon>
        <taxon>Kitasatosporales</taxon>
        <taxon>Streptomycetaceae</taxon>
        <taxon>Kitasatospora</taxon>
    </lineage>
</organism>
<dbReference type="OrthoDB" id="3681559at2"/>
<feature type="domain" description="SnoaL-like" evidence="1">
    <location>
        <begin position="18"/>
        <end position="125"/>
    </location>
</feature>
<comment type="caution">
    <text evidence="2">The sequence shown here is derived from an EMBL/GenBank/DDBJ whole genome shotgun (WGS) entry which is preliminary data.</text>
</comment>
<dbReference type="Gene3D" id="3.10.450.50">
    <property type="match status" value="1"/>
</dbReference>
<dbReference type="AlphaFoldDB" id="A0A561UAV5"/>
<accession>A0A561UAV5</accession>
<dbReference type="EMBL" id="VIWT01000001">
    <property type="protein sequence ID" value="TWF96498.1"/>
    <property type="molecule type" value="Genomic_DNA"/>
</dbReference>
<evidence type="ECO:0000313" key="3">
    <source>
        <dbReference type="Proteomes" id="UP000317940"/>
    </source>
</evidence>